<keyword evidence="2" id="KW-0472">Membrane</keyword>
<dbReference type="Gene3D" id="2.40.170.20">
    <property type="entry name" value="TonB-dependent receptor, beta-barrel domain"/>
    <property type="match status" value="1"/>
</dbReference>
<keyword evidence="3" id="KW-0998">Cell outer membrane</keyword>
<feature type="region of interest" description="Disordered" evidence="4">
    <location>
        <begin position="1"/>
        <end position="24"/>
    </location>
</feature>
<evidence type="ECO:0000256" key="4">
    <source>
        <dbReference type="SAM" id="MobiDB-lite"/>
    </source>
</evidence>
<comment type="subcellular location">
    <subcellularLocation>
        <location evidence="1">Cell outer membrane</location>
    </subcellularLocation>
</comment>
<dbReference type="Pfam" id="PF00593">
    <property type="entry name" value="TonB_dep_Rec_b-barrel"/>
    <property type="match status" value="1"/>
</dbReference>
<evidence type="ECO:0000313" key="7">
    <source>
        <dbReference type="Proteomes" id="UP000254181"/>
    </source>
</evidence>
<feature type="domain" description="TonB-dependent receptor-like beta-barrel" evidence="5">
    <location>
        <begin position="2"/>
        <end position="107"/>
    </location>
</feature>
<name>A0A377K8L5_ECOLX</name>
<evidence type="ECO:0000259" key="5">
    <source>
        <dbReference type="Pfam" id="PF00593"/>
    </source>
</evidence>
<dbReference type="GO" id="GO:0009279">
    <property type="term" value="C:cell outer membrane"/>
    <property type="evidence" value="ECO:0007669"/>
    <property type="project" value="UniProtKB-SubCell"/>
</dbReference>
<sequence length="109" mass="12431">MFQTDTDDEIVVDSSSGGRTNLQKMPERPVVKALKLAWDQRFAGDFRVKASWTWLDATYRSNVCNEQDCNGNRMPGIARNMGFASIGYIPEDGWYAGTEARYMGRYYGR</sequence>
<dbReference type="SUPFAM" id="SSF56935">
    <property type="entry name" value="Porins"/>
    <property type="match status" value="1"/>
</dbReference>
<keyword evidence="6" id="KW-0675">Receptor</keyword>
<feature type="compositionally biased region" description="Polar residues" evidence="4">
    <location>
        <begin position="13"/>
        <end position="23"/>
    </location>
</feature>
<evidence type="ECO:0000256" key="1">
    <source>
        <dbReference type="ARBA" id="ARBA00004442"/>
    </source>
</evidence>
<evidence type="ECO:0000313" key="6">
    <source>
        <dbReference type="EMBL" id="STP20057.1"/>
    </source>
</evidence>
<proteinExistence type="predicted"/>
<organism evidence="6 7">
    <name type="scientific">Escherichia coli</name>
    <dbReference type="NCBI Taxonomy" id="562"/>
    <lineage>
        <taxon>Bacteria</taxon>
        <taxon>Pseudomonadati</taxon>
        <taxon>Pseudomonadota</taxon>
        <taxon>Gammaproteobacteria</taxon>
        <taxon>Enterobacterales</taxon>
        <taxon>Enterobacteriaceae</taxon>
        <taxon>Escherichia</taxon>
    </lineage>
</organism>
<feature type="compositionally biased region" description="Acidic residues" evidence="4">
    <location>
        <begin position="1"/>
        <end position="11"/>
    </location>
</feature>
<gene>
    <name evidence="6" type="ORF">NCTC9075_03496</name>
</gene>
<dbReference type="InterPro" id="IPR000531">
    <property type="entry name" value="Beta-barrel_TonB"/>
</dbReference>
<protein>
    <submittedName>
        <fullName evidence="6">TonB-dependent receptor</fullName>
    </submittedName>
</protein>
<dbReference type="EMBL" id="UGEM01000004">
    <property type="protein sequence ID" value="STP20057.1"/>
    <property type="molecule type" value="Genomic_DNA"/>
</dbReference>
<evidence type="ECO:0000256" key="3">
    <source>
        <dbReference type="ARBA" id="ARBA00023237"/>
    </source>
</evidence>
<dbReference type="Proteomes" id="UP000254181">
    <property type="component" value="Unassembled WGS sequence"/>
</dbReference>
<dbReference type="InterPro" id="IPR036942">
    <property type="entry name" value="Beta-barrel_TonB_sf"/>
</dbReference>
<accession>A0A377K8L5</accession>
<dbReference type="AlphaFoldDB" id="A0A377K8L5"/>
<evidence type="ECO:0000256" key="2">
    <source>
        <dbReference type="ARBA" id="ARBA00023136"/>
    </source>
</evidence>
<reference evidence="6 7" key="1">
    <citation type="submission" date="2018-06" db="EMBL/GenBank/DDBJ databases">
        <authorList>
            <consortium name="Pathogen Informatics"/>
            <person name="Doyle S."/>
        </authorList>
    </citation>
    <scope>NUCLEOTIDE SEQUENCE [LARGE SCALE GENOMIC DNA]</scope>
    <source>
        <strain evidence="6 7">NCTC9075</strain>
    </source>
</reference>